<reference evidence="1 2" key="1">
    <citation type="journal article" date="2012" name="Nucleic Acids Res.">
        <title>Sequencing of the smallest Apicomplexan genome from the human pathogen Babesia microti.</title>
        <authorList>
            <person name="Cornillot E."/>
            <person name="Hadj-Kaddour K."/>
            <person name="Dassouli A."/>
            <person name="Noel B."/>
            <person name="Ranwez V."/>
            <person name="Vacherie B."/>
            <person name="Augagneur Y."/>
            <person name="Bres V."/>
            <person name="Duclos A."/>
            <person name="Randazzo S."/>
            <person name="Carcy B."/>
            <person name="Debierre-Grockiego F."/>
            <person name="Delbecq S."/>
            <person name="Moubri-Menage K."/>
            <person name="Shams-Eldin H."/>
            <person name="Usmani-Brown S."/>
            <person name="Bringaud F."/>
            <person name="Wincker P."/>
            <person name="Vivares C.P."/>
            <person name="Schwarz R.T."/>
            <person name="Schetters T.P."/>
            <person name="Krause P.J."/>
            <person name="Gorenflot A."/>
            <person name="Berry V."/>
            <person name="Barbe V."/>
            <person name="Ben Mamoun C."/>
        </authorList>
    </citation>
    <scope>NUCLEOTIDE SEQUENCE [LARGE SCALE GENOMIC DNA]</scope>
    <source>
        <strain evidence="1 2">RI</strain>
    </source>
</reference>
<evidence type="ECO:0000313" key="1">
    <source>
        <dbReference type="EMBL" id="SIO73933.1"/>
    </source>
</evidence>
<evidence type="ECO:0000313" key="2">
    <source>
        <dbReference type="Proteomes" id="UP000002899"/>
    </source>
</evidence>
<reference evidence="1 2" key="2">
    <citation type="journal article" date="2013" name="PLoS ONE">
        <title>Whole genome mapping and re-organization of the nuclear and mitochondrial genomes of Babesia microti isolates.</title>
        <authorList>
            <person name="Cornillot E."/>
            <person name="Dassouli A."/>
            <person name="Garg A."/>
            <person name="Pachikara N."/>
            <person name="Randazzo S."/>
            <person name="Depoix D."/>
            <person name="Carcy B."/>
            <person name="Delbecq S."/>
            <person name="Frutos R."/>
            <person name="Silva J.C."/>
            <person name="Sutton R."/>
            <person name="Krause P.J."/>
            <person name="Mamoun C.B."/>
        </authorList>
    </citation>
    <scope>NUCLEOTIDE SEQUENCE [LARGE SCALE GENOMIC DNA]</scope>
    <source>
        <strain evidence="1 2">RI</strain>
    </source>
</reference>
<gene>
    <name evidence="1" type="ORF">BmR1_04g09919</name>
</gene>
<proteinExistence type="predicted"/>
<dbReference type="RefSeq" id="XP_021337978.1">
    <property type="nucleotide sequence ID" value="XM_021482831.1"/>
</dbReference>
<organism evidence="1 2">
    <name type="scientific">Babesia microti (strain RI)</name>
    <dbReference type="NCBI Taxonomy" id="1133968"/>
    <lineage>
        <taxon>Eukaryota</taxon>
        <taxon>Sar</taxon>
        <taxon>Alveolata</taxon>
        <taxon>Apicomplexa</taxon>
        <taxon>Aconoidasida</taxon>
        <taxon>Piroplasmida</taxon>
        <taxon>Babesiidae</taxon>
        <taxon>Babesia</taxon>
    </lineage>
</organism>
<dbReference type="KEGG" id="bmic:BmR1_04g09919"/>
<sequence length="354" mass="40271">MGQPNYPCPKYHSYHLYPHPSQPIPDQPVTMPMPVPIQHQQGQFMPNLPIMIPTTSNPLHPQHIIFQSTISPQLARPQQTIGYRQQISIGMYQRHHPNENNDFMCLRRNVQFKRELDAEEEQNKVVIKEYPRQTTSYSGPYIVMILVNLPSKVFNTLSTALNSVAAIDTLMQYKDEHWIVKFIGEVWDRVDWGSVVKKIVPVKFADVGKGDECNRILVRSDRVNNCCLPFELARQISSSSLLNTSTAFSIFGDKNASSSVCCYETCAVSSPNFDFIISLTGQSKLNTQKCLIDCVEFGGLGFCSICRSNQIQQEKISMTLENWVGKDRFGLVLRCTSLQMPDLLGKISKHLYYI</sequence>
<dbReference type="EMBL" id="LN871599">
    <property type="protein sequence ID" value="SIO73933.1"/>
    <property type="molecule type" value="Genomic_DNA"/>
</dbReference>
<dbReference type="Proteomes" id="UP000002899">
    <property type="component" value="Chromosome IV"/>
</dbReference>
<keyword evidence="2" id="KW-1185">Reference proteome</keyword>
<dbReference type="VEuPathDB" id="PiroplasmaDB:BmR1_04g09919"/>
<dbReference type="AlphaFoldDB" id="A0A1N6LYI3"/>
<name>A0A1N6LYI3_BABMR</name>
<dbReference type="GeneID" id="33043804"/>
<reference evidence="1 2" key="3">
    <citation type="journal article" date="2016" name="Sci. Rep.">
        <title>Genome-wide diversity and gene expression profiling of Babesia microti isolates identify polymorphic genes that mediate host-pathogen interactions.</title>
        <authorList>
            <person name="Silva J.C."/>
            <person name="Cornillot E."/>
            <person name="McCracken C."/>
            <person name="Usmani-Brown S."/>
            <person name="Dwivedi A."/>
            <person name="Ifeonu O.O."/>
            <person name="Crabtree J."/>
            <person name="Gotia H.T."/>
            <person name="Virji A.Z."/>
            <person name="Reynes C."/>
            <person name="Colinge J."/>
            <person name="Kumar V."/>
            <person name="Lawres L."/>
            <person name="Pazzi J.E."/>
            <person name="Pablo J.V."/>
            <person name="Hung C."/>
            <person name="Brancato J."/>
            <person name="Kumari P."/>
            <person name="Orvis J."/>
            <person name="Tretina K."/>
            <person name="Chibucos M."/>
            <person name="Ott S."/>
            <person name="Sadzewicz L."/>
            <person name="Sengamalay N."/>
            <person name="Shetty A.C."/>
            <person name="Su Q."/>
            <person name="Tallon L."/>
            <person name="Fraser C.M."/>
            <person name="Frutos R."/>
            <person name="Molina D.M."/>
            <person name="Krause P.J."/>
            <person name="Ben Mamoun C."/>
        </authorList>
    </citation>
    <scope>NUCLEOTIDE SEQUENCE [LARGE SCALE GENOMIC DNA]</scope>
    <source>
        <strain evidence="1 2">RI</strain>
    </source>
</reference>
<protein>
    <submittedName>
        <fullName evidence="1">Uncharacterized protein</fullName>
    </submittedName>
</protein>
<accession>A0A1N6LYI3</accession>